<evidence type="ECO:0000259" key="1">
    <source>
        <dbReference type="Pfam" id="PF00561"/>
    </source>
</evidence>
<name>A0A4Q9VG07_9HYPH</name>
<accession>A0A4Q9VG07</accession>
<dbReference type="InterPro" id="IPR050471">
    <property type="entry name" value="AB_hydrolase"/>
</dbReference>
<dbReference type="AlphaFoldDB" id="A0A4Q9VG07"/>
<dbReference type="GO" id="GO:0004806">
    <property type="term" value="F:triacylglycerol lipase activity"/>
    <property type="evidence" value="ECO:0007669"/>
    <property type="project" value="TreeGrafter"/>
</dbReference>
<dbReference type="EMBL" id="SJFN01000038">
    <property type="protein sequence ID" value="TBW33895.1"/>
    <property type="molecule type" value="Genomic_DNA"/>
</dbReference>
<dbReference type="RefSeq" id="WP_131311284.1">
    <property type="nucleotide sequence ID" value="NZ_SJFN01000038.1"/>
</dbReference>
<feature type="domain" description="AB hydrolase-1" evidence="1">
    <location>
        <begin position="23"/>
        <end position="124"/>
    </location>
</feature>
<dbReference type="OrthoDB" id="9804723at2"/>
<dbReference type="PANTHER" id="PTHR43433:SF5">
    <property type="entry name" value="AB HYDROLASE-1 DOMAIN-CONTAINING PROTEIN"/>
    <property type="match status" value="1"/>
</dbReference>
<dbReference type="Proteomes" id="UP000292781">
    <property type="component" value="Unassembled WGS sequence"/>
</dbReference>
<sequence>MARFDSDGLSLAYIDQGPPDGEPIVLVHGFGSNVRVNWIGPGWVDALVGAGRRVVAIDNRGHGASEGPHDPALYDTGTCMAEDVRRLMDHLGIARADVMGYSMGAWITGHLAVRHPERLRSAIFGGLAMAMIDGLGGQEAIAVALEAARDEDVTSPIGRTYRAFGKQTGSDLLALAACMRGSRRTVDRAALAALDLPVLVAVGTKDTVAGSLDEFVALIPGAEALAIPGRDHMQAVGDKVHKQGVLAFLARRP</sequence>
<dbReference type="SUPFAM" id="SSF53474">
    <property type="entry name" value="alpha/beta-Hydrolases"/>
    <property type="match status" value="1"/>
</dbReference>
<organism evidence="2 3">
    <name type="scientific">Siculibacillus lacustris</name>
    <dbReference type="NCBI Taxonomy" id="1549641"/>
    <lineage>
        <taxon>Bacteria</taxon>
        <taxon>Pseudomonadati</taxon>
        <taxon>Pseudomonadota</taxon>
        <taxon>Alphaproteobacteria</taxon>
        <taxon>Hyphomicrobiales</taxon>
        <taxon>Ancalomicrobiaceae</taxon>
        <taxon>Siculibacillus</taxon>
    </lineage>
</organism>
<comment type="caution">
    <text evidence="2">The sequence shown here is derived from an EMBL/GenBank/DDBJ whole genome shotgun (WGS) entry which is preliminary data.</text>
</comment>
<protein>
    <submittedName>
        <fullName evidence="2">Alpha/beta fold hydrolase</fullName>
    </submittedName>
</protein>
<dbReference type="Pfam" id="PF00561">
    <property type="entry name" value="Abhydrolase_1"/>
    <property type="match status" value="1"/>
</dbReference>
<evidence type="ECO:0000313" key="3">
    <source>
        <dbReference type="Proteomes" id="UP000292781"/>
    </source>
</evidence>
<keyword evidence="2" id="KW-0378">Hydrolase</keyword>
<dbReference type="Gene3D" id="3.40.50.1820">
    <property type="entry name" value="alpha/beta hydrolase"/>
    <property type="match status" value="1"/>
</dbReference>
<dbReference type="InterPro" id="IPR029058">
    <property type="entry name" value="AB_hydrolase_fold"/>
</dbReference>
<proteinExistence type="predicted"/>
<reference evidence="2 3" key="1">
    <citation type="submission" date="2019-02" db="EMBL/GenBank/DDBJ databases">
        <title>Siculibacillus lacustris gen. nov., sp. nov., a new rosette-forming bacterium isolated from a freshwater crater lake (Lake St. Ana, Romania).</title>
        <authorList>
            <person name="Felfoldi T."/>
            <person name="Marton Z."/>
            <person name="Szabo A."/>
            <person name="Mentes A."/>
            <person name="Boka K."/>
            <person name="Marialigeti K."/>
            <person name="Mathe I."/>
            <person name="Koncz M."/>
            <person name="Schumann P."/>
            <person name="Toth E."/>
        </authorList>
    </citation>
    <scope>NUCLEOTIDE SEQUENCE [LARGE SCALE GENOMIC DNA]</scope>
    <source>
        <strain evidence="2 3">SA-279</strain>
    </source>
</reference>
<dbReference type="PANTHER" id="PTHR43433">
    <property type="entry name" value="HYDROLASE, ALPHA/BETA FOLD FAMILY PROTEIN"/>
    <property type="match status" value="1"/>
</dbReference>
<evidence type="ECO:0000313" key="2">
    <source>
        <dbReference type="EMBL" id="TBW33895.1"/>
    </source>
</evidence>
<keyword evidence="3" id="KW-1185">Reference proteome</keyword>
<dbReference type="InterPro" id="IPR000073">
    <property type="entry name" value="AB_hydrolase_1"/>
</dbReference>
<dbReference type="GO" id="GO:0046503">
    <property type="term" value="P:glycerolipid catabolic process"/>
    <property type="evidence" value="ECO:0007669"/>
    <property type="project" value="TreeGrafter"/>
</dbReference>
<gene>
    <name evidence="2" type="ORF">EYW49_19360</name>
</gene>
<dbReference type="PRINTS" id="PR00111">
    <property type="entry name" value="ABHYDROLASE"/>
</dbReference>